<keyword evidence="2" id="KW-0238">DNA-binding</keyword>
<name>A0ABP4N536_9MICO</name>
<dbReference type="Gene3D" id="1.10.357.10">
    <property type="entry name" value="Tetracycline Repressor, domain 2"/>
    <property type="match status" value="1"/>
</dbReference>
<evidence type="ECO:0000313" key="5">
    <source>
        <dbReference type="Proteomes" id="UP001501791"/>
    </source>
</evidence>
<keyword evidence="1" id="KW-0805">Transcription regulation</keyword>
<dbReference type="Proteomes" id="UP001501791">
    <property type="component" value="Unassembled WGS sequence"/>
</dbReference>
<accession>A0ABP4N536</accession>
<keyword evidence="5" id="KW-1185">Reference proteome</keyword>
<dbReference type="Gene3D" id="1.10.10.60">
    <property type="entry name" value="Homeodomain-like"/>
    <property type="match status" value="1"/>
</dbReference>
<dbReference type="InterPro" id="IPR050109">
    <property type="entry name" value="HTH-type_TetR-like_transc_reg"/>
</dbReference>
<evidence type="ECO:0000256" key="2">
    <source>
        <dbReference type="ARBA" id="ARBA00023125"/>
    </source>
</evidence>
<dbReference type="PANTHER" id="PTHR30055">
    <property type="entry name" value="HTH-TYPE TRANSCRIPTIONAL REGULATOR RUTR"/>
    <property type="match status" value="1"/>
</dbReference>
<proteinExistence type="predicted"/>
<dbReference type="EMBL" id="BAAALY010000016">
    <property type="protein sequence ID" value="GAA1555641.1"/>
    <property type="molecule type" value="Genomic_DNA"/>
</dbReference>
<organism evidence="4 5">
    <name type="scientific">Brevibacterium picturae</name>
    <dbReference type="NCBI Taxonomy" id="260553"/>
    <lineage>
        <taxon>Bacteria</taxon>
        <taxon>Bacillati</taxon>
        <taxon>Actinomycetota</taxon>
        <taxon>Actinomycetes</taxon>
        <taxon>Micrococcales</taxon>
        <taxon>Brevibacteriaceae</taxon>
        <taxon>Brevibacterium</taxon>
    </lineage>
</organism>
<dbReference type="PANTHER" id="PTHR30055:SF234">
    <property type="entry name" value="HTH-TYPE TRANSCRIPTIONAL REGULATOR BETI"/>
    <property type="match status" value="1"/>
</dbReference>
<gene>
    <name evidence="4" type="ORF">GCM10009691_32420</name>
</gene>
<evidence type="ECO:0000256" key="3">
    <source>
        <dbReference type="ARBA" id="ARBA00023163"/>
    </source>
</evidence>
<keyword evidence="3" id="KW-0804">Transcription</keyword>
<sequence>MLEQISSEFLSEGFTTISVDELTRRLHCSKSTIYSVAPTKEQLVVAVTKRFFRLATTRIEESISGIDDPGLRISAYLKGVGAAMSEQSPTFYQDMVSFGPTAEVYTLNSAAAARRVQSLIQHGVDSGHFRDINTNFAGHLIGWAIEGIHSGRLPDDTGLEAGQAFSELGDILLKGLGRADSSQG</sequence>
<evidence type="ECO:0000256" key="1">
    <source>
        <dbReference type="ARBA" id="ARBA00023015"/>
    </source>
</evidence>
<reference evidence="5" key="1">
    <citation type="journal article" date="2019" name="Int. J. Syst. Evol. Microbiol.">
        <title>The Global Catalogue of Microorganisms (GCM) 10K type strain sequencing project: providing services to taxonomists for standard genome sequencing and annotation.</title>
        <authorList>
            <consortium name="The Broad Institute Genomics Platform"/>
            <consortium name="The Broad Institute Genome Sequencing Center for Infectious Disease"/>
            <person name="Wu L."/>
            <person name="Ma J."/>
        </authorList>
    </citation>
    <scope>NUCLEOTIDE SEQUENCE [LARGE SCALE GENOMIC DNA]</scope>
    <source>
        <strain evidence="5">JCM 13319</strain>
    </source>
</reference>
<dbReference type="InterPro" id="IPR009057">
    <property type="entry name" value="Homeodomain-like_sf"/>
</dbReference>
<comment type="caution">
    <text evidence="4">The sequence shown here is derived from an EMBL/GenBank/DDBJ whole genome shotgun (WGS) entry which is preliminary data.</text>
</comment>
<evidence type="ECO:0000313" key="4">
    <source>
        <dbReference type="EMBL" id="GAA1555641.1"/>
    </source>
</evidence>
<dbReference type="SUPFAM" id="SSF46689">
    <property type="entry name" value="Homeodomain-like"/>
    <property type="match status" value="1"/>
</dbReference>
<protein>
    <submittedName>
        <fullName evidence="4">TetR/AcrR family transcriptional regulator</fullName>
    </submittedName>
</protein>